<keyword evidence="2" id="KW-1185">Reference proteome</keyword>
<evidence type="ECO:0000313" key="1">
    <source>
        <dbReference type="EMBL" id="KAH7918226.1"/>
    </source>
</evidence>
<gene>
    <name evidence="1" type="ORF">BV22DRAFT_1186836</name>
</gene>
<organism evidence="1 2">
    <name type="scientific">Leucogyrophana mollusca</name>
    <dbReference type="NCBI Taxonomy" id="85980"/>
    <lineage>
        <taxon>Eukaryota</taxon>
        <taxon>Fungi</taxon>
        <taxon>Dikarya</taxon>
        <taxon>Basidiomycota</taxon>
        <taxon>Agaricomycotina</taxon>
        <taxon>Agaricomycetes</taxon>
        <taxon>Agaricomycetidae</taxon>
        <taxon>Boletales</taxon>
        <taxon>Boletales incertae sedis</taxon>
        <taxon>Leucogyrophana</taxon>
    </lineage>
</organism>
<sequence>MPTMKPTTALTIAILYKDCAIINVPAEGAPEAPSEEERRKANEARLTSSRLAGLDQRLFDIPRIGLPENARPSVQALFAALKATKNINDHLALLEPKIFKKKGNAAGSHAAGIAAYNDFLKKSAPQATIRPKHRPPDWKGDLEHSQEILEVLSSGQRAPRELGILEEVDSRRGKHYGRKILSLLGWELTHFLYKLAHNIETYIITTRIPPEDTITNT</sequence>
<reference evidence="1" key="1">
    <citation type="journal article" date="2021" name="New Phytol.">
        <title>Evolutionary innovations through gain and loss of genes in the ectomycorrhizal Boletales.</title>
        <authorList>
            <person name="Wu G."/>
            <person name="Miyauchi S."/>
            <person name="Morin E."/>
            <person name="Kuo A."/>
            <person name="Drula E."/>
            <person name="Varga T."/>
            <person name="Kohler A."/>
            <person name="Feng B."/>
            <person name="Cao Y."/>
            <person name="Lipzen A."/>
            <person name="Daum C."/>
            <person name="Hundley H."/>
            <person name="Pangilinan J."/>
            <person name="Johnson J."/>
            <person name="Barry K."/>
            <person name="LaButti K."/>
            <person name="Ng V."/>
            <person name="Ahrendt S."/>
            <person name="Min B."/>
            <person name="Choi I.G."/>
            <person name="Park H."/>
            <person name="Plett J.M."/>
            <person name="Magnuson J."/>
            <person name="Spatafora J.W."/>
            <person name="Nagy L.G."/>
            <person name="Henrissat B."/>
            <person name="Grigoriev I.V."/>
            <person name="Yang Z.L."/>
            <person name="Xu J."/>
            <person name="Martin F.M."/>
        </authorList>
    </citation>
    <scope>NUCLEOTIDE SEQUENCE</scope>
    <source>
        <strain evidence="1">KUC20120723A-06</strain>
    </source>
</reference>
<protein>
    <submittedName>
        <fullName evidence="1">Uncharacterized protein</fullName>
    </submittedName>
</protein>
<proteinExistence type="predicted"/>
<dbReference type="Proteomes" id="UP000790709">
    <property type="component" value="Unassembled WGS sequence"/>
</dbReference>
<dbReference type="EMBL" id="MU266826">
    <property type="protein sequence ID" value="KAH7918226.1"/>
    <property type="molecule type" value="Genomic_DNA"/>
</dbReference>
<evidence type="ECO:0000313" key="2">
    <source>
        <dbReference type="Proteomes" id="UP000790709"/>
    </source>
</evidence>
<name>A0ACB8AZ12_9AGAM</name>
<comment type="caution">
    <text evidence="1">The sequence shown here is derived from an EMBL/GenBank/DDBJ whole genome shotgun (WGS) entry which is preliminary data.</text>
</comment>
<accession>A0ACB8AZ12</accession>